<dbReference type="PROSITE" id="PS50110">
    <property type="entry name" value="RESPONSE_REGULATORY"/>
    <property type="match status" value="1"/>
</dbReference>
<evidence type="ECO:0000256" key="2">
    <source>
        <dbReference type="ARBA" id="ARBA00022500"/>
    </source>
</evidence>
<dbReference type="InterPro" id="IPR011006">
    <property type="entry name" value="CheY-like_superfamily"/>
</dbReference>
<dbReference type="PANTHER" id="PTHR42872">
    <property type="entry name" value="PROTEIN-GLUTAMATE METHYLESTERASE/PROTEIN-GLUTAMINE GLUTAMINASE"/>
    <property type="match status" value="1"/>
</dbReference>
<dbReference type="CDD" id="cd16432">
    <property type="entry name" value="CheB_Rec"/>
    <property type="match status" value="1"/>
</dbReference>
<dbReference type="NCBIfam" id="NF001965">
    <property type="entry name" value="PRK00742.1"/>
    <property type="match status" value="1"/>
</dbReference>
<dbReference type="GO" id="GO:0005737">
    <property type="term" value="C:cytoplasm"/>
    <property type="evidence" value="ECO:0007669"/>
    <property type="project" value="InterPro"/>
</dbReference>
<dbReference type="PIRSF" id="PIRSF000876">
    <property type="entry name" value="RR_chemtxs_CheB"/>
    <property type="match status" value="1"/>
</dbReference>
<dbReference type="EMBL" id="UOFU01000355">
    <property type="protein sequence ID" value="VAX03921.1"/>
    <property type="molecule type" value="Genomic_DNA"/>
</dbReference>
<dbReference type="CDD" id="cd17541">
    <property type="entry name" value="REC_CheB-like"/>
    <property type="match status" value="1"/>
</dbReference>
<protein>
    <recommendedName>
        <fullName evidence="5">protein-glutamate methylesterase</fullName>
        <ecNumber evidence="5">3.1.1.61</ecNumber>
    </recommendedName>
</protein>
<keyword evidence="2" id="KW-0145">Chemotaxis</keyword>
<dbReference type="SUPFAM" id="SSF52738">
    <property type="entry name" value="Methylesterase CheB, C-terminal domain"/>
    <property type="match status" value="1"/>
</dbReference>
<dbReference type="InterPro" id="IPR000673">
    <property type="entry name" value="Sig_transdc_resp-reg_Me-estase"/>
</dbReference>
<comment type="catalytic activity">
    <reaction evidence="6">
        <text>[protein]-L-glutamate 5-O-methyl ester + H2O = L-glutamyl-[protein] + methanol + H(+)</text>
        <dbReference type="Rhea" id="RHEA:23236"/>
        <dbReference type="Rhea" id="RHEA-COMP:10208"/>
        <dbReference type="Rhea" id="RHEA-COMP:10311"/>
        <dbReference type="ChEBI" id="CHEBI:15377"/>
        <dbReference type="ChEBI" id="CHEBI:15378"/>
        <dbReference type="ChEBI" id="CHEBI:17790"/>
        <dbReference type="ChEBI" id="CHEBI:29973"/>
        <dbReference type="ChEBI" id="CHEBI:82795"/>
        <dbReference type="EC" id="3.1.1.61"/>
    </reaction>
</comment>
<dbReference type="GO" id="GO:0006935">
    <property type="term" value="P:chemotaxis"/>
    <property type="evidence" value="ECO:0007669"/>
    <property type="project" value="UniProtKB-KW"/>
</dbReference>
<gene>
    <name evidence="9" type="ORF">MNBD_GAMMA20-78</name>
</gene>
<dbReference type="GO" id="GO:0000156">
    <property type="term" value="F:phosphorelay response regulator activity"/>
    <property type="evidence" value="ECO:0007669"/>
    <property type="project" value="InterPro"/>
</dbReference>
<dbReference type="InterPro" id="IPR008248">
    <property type="entry name" value="CheB-like"/>
</dbReference>
<feature type="domain" description="CheB-type methylesterase" evidence="8">
    <location>
        <begin position="168"/>
        <end position="359"/>
    </location>
</feature>
<dbReference type="FunFam" id="3.40.50.2300:FF:000060">
    <property type="entry name" value="Protein-glutamate methylesterase/protein-glutamine glutaminase"/>
    <property type="match status" value="1"/>
</dbReference>
<dbReference type="NCBIfam" id="NF009206">
    <property type="entry name" value="PRK12555.1"/>
    <property type="match status" value="1"/>
</dbReference>
<dbReference type="Gene3D" id="3.40.50.180">
    <property type="entry name" value="Methylesterase CheB, C-terminal domain"/>
    <property type="match status" value="1"/>
</dbReference>
<accession>A0A3B1AQD3</accession>
<dbReference type="HAMAP" id="MF_00099">
    <property type="entry name" value="CheB_chemtxs"/>
    <property type="match status" value="1"/>
</dbReference>
<dbReference type="Gene3D" id="3.40.50.2300">
    <property type="match status" value="1"/>
</dbReference>
<evidence type="ECO:0000259" key="7">
    <source>
        <dbReference type="PROSITE" id="PS50110"/>
    </source>
</evidence>
<dbReference type="PROSITE" id="PS50122">
    <property type="entry name" value="CHEB"/>
    <property type="match status" value="1"/>
</dbReference>
<keyword evidence="1" id="KW-0963">Cytoplasm</keyword>
<evidence type="ECO:0000259" key="8">
    <source>
        <dbReference type="PROSITE" id="PS50122"/>
    </source>
</evidence>
<keyword evidence="3" id="KW-0597">Phosphoprotein</keyword>
<evidence type="ECO:0000256" key="6">
    <source>
        <dbReference type="ARBA" id="ARBA00048267"/>
    </source>
</evidence>
<dbReference type="AlphaFoldDB" id="A0A3B1AQD3"/>
<evidence type="ECO:0000256" key="1">
    <source>
        <dbReference type="ARBA" id="ARBA00022490"/>
    </source>
</evidence>
<name>A0A3B1AQD3_9ZZZZ</name>
<evidence type="ECO:0000256" key="3">
    <source>
        <dbReference type="ARBA" id="ARBA00022553"/>
    </source>
</evidence>
<dbReference type="Pfam" id="PF00072">
    <property type="entry name" value="Response_reg"/>
    <property type="match status" value="1"/>
</dbReference>
<dbReference type="SMART" id="SM00448">
    <property type="entry name" value="REC"/>
    <property type="match status" value="1"/>
</dbReference>
<dbReference type="GO" id="GO:0008984">
    <property type="term" value="F:protein-glutamate methylesterase activity"/>
    <property type="evidence" value="ECO:0007669"/>
    <property type="project" value="UniProtKB-EC"/>
</dbReference>
<dbReference type="SUPFAM" id="SSF52172">
    <property type="entry name" value="CheY-like"/>
    <property type="match status" value="1"/>
</dbReference>
<organism evidence="9">
    <name type="scientific">hydrothermal vent metagenome</name>
    <dbReference type="NCBI Taxonomy" id="652676"/>
    <lineage>
        <taxon>unclassified sequences</taxon>
        <taxon>metagenomes</taxon>
        <taxon>ecological metagenomes</taxon>
    </lineage>
</organism>
<dbReference type="PANTHER" id="PTHR42872:SF6">
    <property type="entry name" value="PROTEIN-GLUTAMATE METHYLESTERASE_PROTEIN-GLUTAMINE GLUTAMINASE"/>
    <property type="match status" value="1"/>
</dbReference>
<reference evidence="9" key="1">
    <citation type="submission" date="2018-06" db="EMBL/GenBank/DDBJ databases">
        <authorList>
            <person name="Zhirakovskaya E."/>
        </authorList>
    </citation>
    <scope>NUCLEOTIDE SEQUENCE</scope>
</reference>
<evidence type="ECO:0000256" key="4">
    <source>
        <dbReference type="ARBA" id="ARBA00022801"/>
    </source>
</evidence>
<dbReference type="Pfam" id="PF01339">
    <property type="entry name" value="CheB_methylest"/>
    <property type="match status" value="1"/>
</dbReference>
<feature type="domain" description="Response regulatory" evidence="7">
    <location>
        <begin position="6"/>
        <end position="123"/>
    </location>
</feature>
<dbReference type="EC" id="3.1.1.61" evidence="5"/>
<keyword evidence="4 9" id="KW-0378">Hydrolase</keyword>
<dbReference type="InterPro" id="IPR035909">
    <property type="entry name" value="CheB_C"/>
</dbReference>
<dbReference type="InterPro" id="IPR001789">
    <property type="entry name" value="Sig_transdc_resp-reg_receiver"/>
</dbReference>
<evidence type="ECO:0000313" key="9">
    <source>
        <dbReference type="EMBL" id="VAX03921.1"/>
    </source>
</evidence>
<proteinExistence type="inferred from homology"/>
<evidence type="ECO:0000256" key="5">
    <source>
        <dbReference type="ARBA" id="ARBA00039140"/>
    </source>
</evidence>
<sequence>MDRKIKVLIVDDSALVRQVLTEMLNSAPDIEVVGTAQDPFVARERIKSLNPDVLTLDVEMPRMDGVTFLRNLMRLRPMPVVMVSTLTEKGADITFQALELGAVDFVSKPKTDIAHTLDDYAEEIITKVRTAAGARVQALTRSLAGADDGLERHTADAVLGKVSASSHFRTTDRILAIGASTGGTEAIKEVLMRLPADTPGTVITQHIPEAFSAPFAKRMNGISAMTVCEAEDGQQIVTGHAYIAPGSQHLLVERDGARYICRLNDGPPVNRHKPSVDVLFRSVAQNVGSNAISVLLTGMGDDGARGMQEMKEAGAPTIAQDEKSSVVWGMPGEAVKLGCVDSVLSLVKIPGHILQRLKG</sequence>